<keyword evidence="2" id="KW-0813">Transport</keyword>
<dbReference type="InterPro" id="IPR003439">
    <property type="entry name" value="ABC_transporter-like_ATP-bd"/>
</dbReference>
<comment type="caution">
    <text evidence="7">The sequence shown here is derived from an EMBL/GenBank/DDBJ whole genome shotgun (WGS) entry which is preliminary data.</text>
</comment>
<evidence type="ECO:0000256" key="1">
    <source>
        <dbReference type="ARBA" id="ARBA00005417"/>
    </source>
</evidence>
<dbReference type="PROSITE" id="PS00211">
    <property type="entry name" value="ABC_TRANSPORTER_1"/>
    <property type="match status" value="1"/>
</dbReference>
<dbReference type="AlphaFoldDB" id="A0A7Y6A445"/>
<dbReference type="InterPro" id="IPR027417">
    <property type="entry name" value="P-loop_NTPase"/>
</dbReference>
<dbReference type="EMBL" id="JABMCI010000070">
    <property type="protein sequence ID" value="NUU19423.1"/>
    <property type="molecule type" value="Genomic_DNA"/>
</dbReference>
<feature type="region of interest" description="Disordered" evidence="5">
    <location>
        <begin position="298"/>
        <end position="321"/>
    </location>
</feature>
<feature type="domain" description="ABC transporter" evidence="6">
    <location>
        <begin position="1"/>
        <end position="232"/>
    </location>
</feature>
<comment type="similarity">
    <text evidence="1">Belongs to the ABC transporter superfamily.</text>
</comment>
<dbReference type="Pfam" id="PF00005">
    <property type="entry name" value="ABC_tran"/>
    <property type="match status" value="1"/>
</dbReference>
<keyword evidence="8" id="KW-1185">Reference proteome</keyword>
<feature type="compositionally biased region" description="Basic and acidic residues" evidence="5">
    <location>
        <begin position="312"/>
        <end position="321"/>
    </location>
</feature>
<gene>
    <name evidence="7" type="ORF">HP550_19415</name>
</gene>
<dbReference type="PANTHER" id="PTHR43335:SF4">
    <property type="entry name" value="ABC TRANSPORTER, ATP-BINDING PROTEIN"/>
    <property type="match status" value="1"/>
</dbReference>
<keyword evidence="4 7" id="KW-0067">ATP-binding</keyword>
<sequence>MSTRGLRKTYRSRTGRRAVAVGGLDLDVPVGGVHGFLGPNGAGKTTTIRMLLGLIRADSGTMSLFGQEVPQRLPEVIGRVGAIVEQPKFFPSFSGRKNLSMLARAIDAPTRLVDVVLSDVGLLDRADDRYKGYSLGMKQRLAIAATLLKDPDLLIFDEPTNGLDPAGIREIRGTMRGLADRGKTVLVSSHILAEVEQVADTVSIIARGELIASGRVADLIGTGAAATVRVGVAEPERAQQVLGAQGWTVRPDGRYLLVDGGVPPAHITQALAAHQLFVEELVPLRADLESVFLELTAGRGPGTHAPPTGDARPTHHAGEES</sequence>
<dbReference type="InterPro" id="IPR003593">
    <property type="entry name" value="AAA+_ATPase"/>
</dbReference>
<dbReference type="Gene3D" id="3.40.50.300">
    <property type="entry name" value="P-loop containing nucleotide triphosphate hydrolases"/>
    <property type="match status" value="1"/>
</dbReference>
<evidence type="ECO:0000259" key="6">
    <source>
        <dbReference type="PROSITE" id="PS50893"/>
    </source>
</evidence>
<reference evidence="7 8" key="1">
    <citation type="submission" date="2020-05" db="EMBL/GenBank/DDBJ databases">
        <title>Genome Sequencing of Type Strains.</title>
        <authorList>
            <person name="Lemaire J.F."/>
            <person name="Inderbitzin P."/>
            <person name="Gregorio O.A."/>
            <person name="Collins S.B."/>
            <person name="Wespe N."/>
            <person name="Knight-Connoni V."/>
        </authorList>
    </citation>
    <scope>NUCLEOTIDE SEQUENCE [LARGE SCALE GENOMIC DNA]</scope>
    <source>
        <strain evidence="7 8">ATCC 25174</strain>
    </source>
</reference>
<dbReference type="SMART" id="SM00382">
    <property type="entry name" value="AAA"/>
    <property type="match status" value="1"/>
</dbReference>
<evidence type="ECO:0000313" key="8">
    <source>
        <dbReference type="Proteomes" id="UP000565724"/>
    </source>
</evidence>
<evidence type="ECO:0000256" key="4">
    <source>
        <dbReference type="ARBA" id="ARBA00022840"/>
    </source>
</evidence>
<dbReference type="GO" id="GO:0016887">
    <property type="term" value="F:ATP hydrolysis activity"/>
    <property type="evidence" value="ECO:0007669"/>
    <property type="project" value="InterPro"/>
</dbReference>
<name>A0A7Y6A445_9CELL</name>
<dbReference type="PANTHER" id="PTHR43335">
    <property type="entry name" value="ABC TRANSPORTER, ATP-BINDING PROTEIN"/>
    <property type="match status" value="1"/>
</dbReference>
<organism evidence="7 8">
    <name type="scientific">Cellulomonas humilata</name>
    <dbReference type="NCBI Taxonomy" id="144055"/>
    <lineage>
        <taxon>Bacteria</taxon>
        <taxon>Bacillati</taxon>
        <taxon>Actinomycetota</taxon>
        <taxon>Actinomycetes</taxon>
        <taxon>Micrococcales</taxon>
        <taxon>Cellulomonadaceae</taxon>
        <taxon>Cellulomonas</taxon>
    </lineage>
</organism>
<evidence type="ECO:0000256" key="2">
    <source>
        <dbReference type="ARBA" id="ARBA00022448"/>
    </source>
</evidence>
<accession>A0A7Y6A445</accession>
<evidence type="ECO:0000313" key="7">
    <source>
        <dbReference type="EMBL" id="NUU19423.1"/>
    </source>
</evidence>
<proteinExistence type="inferred from homology"/>
<dbReference type="InterPro" id="IPR017871">
    <property type="entry name" value="ABC_transporter-like_CS"/>
</dbReference>
<dbReference type="Proteomes" id="UP000565724">
    <property type="component" value="Unassembled WGS sequence"/>
</dbReference>
<protein>
    <submittedName>
        <fullName evidence="7">ATP-binding cassette domain-containing protein</fullName>
    </submittedName>
</protein>
<keyword evidence="3" id="KW-0547">Nucleotide-binding</keyword>
<evidence type="ECO:0000256" key="3">
    <source>
        <dbReference type="ARBA" id="ARBA00022741"/>
    </source>
</evidence>
<dbReference type="SUPFAM" id="SSF52540">
    <property type="entry name" value="P-loop containing nucleoside triphosphate hydrolases"/>
    <property type="match status" value="1"/>
</dbReference>
<dbReference type="PROSITE" id="PS50893">
    <property type="entry name" value="ABC_TRANSPORTER_2"/>
    <property type="match status" value="1"/>
</dbReference>
<evidence type="ECO:0000256" key="5">
    <source>
        <dbReference type="SAM" id="MobiDB-lite"/>
    </source>
</evidence>
<dbReference type="GO" id="GO:0005524">
    <property type="term" value="F:ATP binding"/>
    <property type="evidence" value="ECO:0007669"/>
    <property type="project" value="UniProtKB-KW"/>
</dbReference>